<protein>
    <recommendedName>
        <fullName evidence="5 11">Probable cobalamin biosynthesis protein CobD</fullName>
    </recommendedName>
</protein>
<name>A0A832YN97_9EURY</name>
<comment type="subcellular location">
    <subcellularLocation>
        <location evidence="2 11">Cell membrane</location>
        <topology evidence="2 11">Multi-pass membrane protein</topology>
    </subcellularLocation>
</comment>
<dbReference type="AlphaFoldDB" id="A0A832YN97"/>
<reference evidence="12" key="1">
    <citation type="journal article" date="2020" name="ISME J.">
        <title>Gammaproteobacteria mediating utilization of methyl-, sulfur- and petroleum organic compounds in deep ocean hydrothermal plumes.</title>
        <authorList>
            <person name="Zhou Z."/>
            <person name="Liu Y."/>
            <person name="Pan J."/>
            <person name="Cron B.R."/>
            <person name="Toner B.M."/>
            <person name="Anantharaman K."/>
            <person name="Breier J.A."/>
            <person name="Dick G.J."/>
            <person name="Li M."/>
        </authorList>
    </citation>
    <scope>NUCLEOTIDE SEQUENCE</scope>
    <source>
        <strain evidence="12">SZUA-1385</strain>
    </source>
</reference>
<dbReference type="PANTHER" id="PTHR34308:SF1">
    <property type="entry name" value="COBALAMIN BIOSYNTHESIS PROTEIN CBIB"/>
    <property type="match status" value="1"/>
</dbReference>
<comment type="caution">
    <text evidence="12">The sequence shown here is derived from an EMBL/GenBank/DDBJ whole genome shotgun (WGS) entry which is preliminary data.</text>
</comment>
<organism evidence="12 13">
    <name type="scientific">Methanothermococcus okinawensis</name>
    <dbReference type="NCBI Taxonomy" id="155863"/>
    <lineage>
        <taxon>Archaea</taxon>
        <taxon>Methanobacteriati</taxon>
        <taxon>Methanobacteriota</taxon>
        <taxon>Methanomada group</taxon>
        <taxon>Methanococci</taxon>
        <taxon>Methanococcales</taxon>
        <taxon>Methanococcaceae</taxon>
        <taxon>Methanothermococcus</taxon>
    </lineage>
</organism>
<dbReference type="Pfam" id="PF03186">
    <property type="entry name" value="CobD_Cbib"/>
    <property type="match status" value="1"/>
</dbReference>
<evidence type="ECO:0000313" key="12">
    <source>
        <dbReference type="EMBL" id="HIP17102.1"/>
    </source>
</evidence>
<keyword evidence="8 11" id="KW-0812">Transmembrane</keyword>
<evidence type="ECO:0000256" key="6">
    <source>
        <dbReference type="ARBA" id="ARBA00022475"/>
    </source>
</evidence>
<dbReference type="GO" id="GO:0048472">
    <property type="term" value="F:threonine-phosphate decarboxylase activity"/>
    <property type="evidence" value="ECO:0007669"/>
    <property type="project" value="InterPro"/>
</dbReference>
<proteinExistence type="inferred from homology"/>
<evidence type="ECO:0000256" key="9">
    <source>
        <dbReference type="ARBA" id="ARBA00022989"/>
    </source>
</evidence>
<keyword evidence="9 11" id="KW-1133">Transmembrane helix</keyword>
<comment type="similarity">
    <text evidence="4 11">Belongs to the CobD/CbiB family.</text>
</comment>
<evidence type="ECO:0000256" key="5">
    <source>
        <dbReference type="ARBA" id="ARBA00016185"/>
    </source>
</evidence>
<accession>A0A832YN97</accession>
<dbReference type="GO" id="GO:0015420">
    <property type="term" value="F:ABC-type vitamin B12 transporter activity"/>
    <property type="evidence" value="ECO:0007669"/>
    <property type="project" value="UniProtKB-UniRule"/>
</dbReference>
<comment type="function">
    <text evidence="1 11">Converts cobyric acid to cobinamide by the addition of aminopropanol on the F carboxylic group.</text>
</comment>
<dbReference type="InterPro" id="IPR004485">
    <property type="entry name" value="Cobalamin_biosynth_CobD/CbiB"/>
</dbReference>
<dbReference type="PANTHER" id="PTHR34308">
    <property type="entry name" value="COBALAMIN BIOSYNTHESIS PROTEIN CBIB"/>
    <property type="match status" value="1"/>
</dbReference>
<gene>
    <name evidence="11" type="primary">cobD</name>
    <name evidence="12" type="ORF">EYG76_02225</name>
</gene>
<dbReference type="GO" id="GO:0009236">
    <property type="term" value="P:cobalamin biosynthetic process"/>
    <property type="evidence" value="ECO:0007669"/>
    <property type="project" value="UniProtKB-UniRule"/>
</dbReference>
<dbReference type="NCBIfam" id="NF002281">
    <property type="entry name" value="PRK01209.2-5"/>
    <property type="match status" value="1"/>
</dbReference>
<dbReference type="Proteomes" id="UP000605144">
    <property type="component" value="Unassembled WGS sequence"/>
</dbReference>
<feature type="transmembrane region" description="Helical" evidence="11">
    <location>
        <begin position="86"/>
        <end position="106"/>
    </location>
</feature>
<evidence type="ECO:0000256" key="11">
    <source>
        <dbReference type="HAMAP-Rule" id="MF_00024"/>
    </source>
</evidence>
<dbReference type="UniPathway" id="UPA00148"/>
<evidence type="ECO:0000256" key="3">
    <source>
        <dbReference type="ARBA" id="ARBA00004953"/>
    </source>
</evidence>
<evidence type="ECO:0000313" key="13">
    <source>
        <dbReference type="Proteomes" id="UP000605144"/>
    </source>
</evidence>
<sequence>MINPIIILGALIFDKLIGEPPEKIHPVVWIGKGISSLEKLFKSTYSKNKVRDFIFGSLITLVVVLTVFLISYYIEVILNRIPMEYAILKYILYSLILSTVIGYKSLIDFSKVPMDYIKNGDLYSARKYVQYIVSRDTSKLDGEHVLSASIESLSENITDSIIAPLIYTALFGLPGGFVYRAINTLDAMIGYRNEKYEYYGKLAALLDDILNIIPSRIAGLLLIITSPLYGGSIKRAFYGFLKEGSKTPSPNSGYTMATVANSLNMTLEKKGCYKLGKGKIDLKKAYNSLKAVDATVVAFVFLYIILYYLLKITIIVKHTTF</sequence>
<feature type="transmembrane region" description="Helical" evidence="11">
    <location>
        <begin position="53"/>
        <end position="74"/>
    </location>
</feature>
<feature type="transmembrane region" description="Helical" evidence="11">
    <location>
        <begin position="291"/>
        <end position="310"/>
    </location>
</feature>
<evidence type="ECO:0000256" key="1">
    <source>
        <dbReference type="ARBA" id="ARBA00003384"/>
    </source>
</evidence>
<dbReference type="NCBIfam" id="TIGR00380">
    <property type="entry name" value="cobal_cbiB"/>
    <property type="match status" value="1"/>
</dbReference>
<evidence type="ECO:0000256" key="2">
    <source>
        <dbReference type="ARBA" id="ARBA00004651"/>
    </source>
</evidence>
<dbReference type="GO" id="GO:0005886">
    <property type="term" value="C:plasma membrane"/>
    <property type="evidence" value="ECO:0007669"/>
    <property type="project" value="UniProtKB-SubCell"/>
</dbReference>
<evidence type="ECO:0000256" key="4">
    <source>
        <dbReference type="ARBA" id="ARBA00006263"/>
    </source>
</evidence>
<feature type="transmembrane region" description="Helical" evidence="11">
    <location>
        <begin position="161"/>
        <end position="182"/>
    </location>
</feature>
<evidence type="ECO:0000256" key="10">
    <source>
        <dbReference type="ARBA" id="ARBA00023136"/>
    </source>
</evidence>
<comment type="pathway">
    <text evidence="3 11">Cofactor biosynthesis; adenosylcobalamin biosynthesis.</text>
</comment>
<keyword evidence="6 11" id="KW-1003">Cell membrane</keyword>
<comment type="caution">
    <text evidence="11">Lacks conserved residue(s) required for the propagation of feature annotation.</text>
</comment>
<dbReference type="HAMAP" id="MF_00024">
    <property type="entry name" value="CobD_CbiB"/>
    <property type="match status" value="1"/>
</dbReference>
<dbReference type="EMBL" id="DQSV01000044">
    <property type="protein sequence ID" value="HIP17102.1"/>
    <property type="molecule type" value="Genomic_DNA"/>
</dbReference>
<evidence type="ECO:0000256" key="8">
    <source>
        <dbReference type="ARBA" id="ARBA00022692"/>
    </source>
</evidence>
<keyword evidence="7 11" id="KW-0169">Cobalamin biosynthesis</keyword>
<keyword evidence="10 11" id="KW-0472">Membrane</keyword>
<evidence type="ECO:0000256" key="7">
    <source>
        <dbReference type="ARBA" id="ARBA00022573"/>
    </source>
</evidence>